<evidence type="ECO:0000313" key="1">
    <source>
        <dbReference type="EMBL" id="GGU32673.1"/>
    </source>
</evidence>
<dbReference type="InterPro" id="IPR014710">
    <property type="entry name" value="RmlC-like_jellyroll"/>
</dbReference>
<gene>
    <name evidence="1" type="ORF">GCM10010274_19600</name>
</gene>
<dbReference type="EMBL" id="BMTP01000004">
    <property type="protein sequence ID" value="GGU32673.1"/>
    <property type="molecule type" value="Genomic_DNA"/>
</dbReference>
<keyword evidence="2" id="KW-1185">Reference proteome</keyword>
<dbReference type="InterPro" id="IPR011051">
    <property type="entry name" value="RmlC_Cupin_sf"/>
</dbReference>
<reference evidence="1" key="2">
    <citation type="submission" date="2020-09" db="EMBL/GenBank/DDBJ databases">
        <authorList>
            <person name="Sun Q."/>
            <person name="Ohkuma M."/>
        </authorList>
    </citation>
    <scope>NUCLEOTIDE SEQUENCE</scope>
    <source>
        <strain evidence="1">JCM 4391</strain>
    </source>
</reference>
<dbReference type="PANTHER" id="PTHR37694:SF1">
    <property type="entry name" value="SLR8022 PROTEIN"/>
    <property type="match status" value="1"/>
</dbReference>
<dbReference type="PANTHER" id="PTHR37694">
    <property type="entry name" value="SLR8022 PROTEIN"/>
    <property type="match status" value="1"/>
</dbReference>
<proteinExistence type="predicted"/>
<name>A0A918M3Q6_9ACTN</name>
<sequence>MRTFRQRGKVDGMYDLNAIAEEHLVNAHADEHGRSANLILRDPPLRQSVIALTAGTSLDEHNTPPAASLQVLRGVVRVTAQSGDTELSMGSLYLLPPERHGVTAVTDAAVLLTAVND</sequence>
<reference evidence="1" key="1">
    <citation type="journal article" date="2014" name="Int. J. Syst. Evol. Microbiol.">
        <title>Complete genome sequence of Corynebacterium casei LMG S-19264T (=DSM 44701T), isolated from a smear-ripened cheese.</title>
        <authorList>
            <consortium name="US DOE Joint Genome Institute (JGI-PGF)"/>
            <person name="Walter F."/>
            <person name="Albersmeier A."/>
            <person name="Kalinowski J."/>
            <person name="Ruckert C."/>
        </authorList>
    </citation>
    <scope>NUCLEOTIDE SEQUENCE</scope>
    <source>
        <strain evidence="1">JCM 4391</strain>
    </source>
</reference>
<comment type="caution">
    <text evidence="1">The sequence shown here is derived from an EMBL/GenBank/DDBJ whole genome shotgun (WGS) entry which is preliminary data.</text>
</comment>
<protein>
    <submittedName>
        <fullName evidence="1">LuxR family transcriptional regulator</fullName>
    </submittedName>
</protein>
<dbReference type="Proteomes" id="UP000636661">
    <property type="component" value="Unassembled WGS sequence"/>
</dbReference>
<dbReference type="Gene3D" id="2.60.120.10">
    <property type="entry name" value="Jelly Rolls"/>
    <property type="match status" value="1"/>
</dbReference>
<evidence type="ECO:0000313" key="2">
    <source>
        <dbReference type="Proteomes" id="UP000636661"/>
    </source>
</evidence>
<dbReference type="SUPFAM" id="SSF51182">
    <property type="entry name" value="RmlC-like cupins"/>
    <property type="match status" value="1"/>
</dbReference>
<organism evidence="1 2">
    <name type="scientific">Streptomyces lavendofoliae</name>
    <dbReference type="NCBI Taxonomy" id="67314"/>
    <lineage>
        <taxon>Bacteria</taxon>
        <taxon>Bacillati</taxon>
        <taxon>Actinomycetota</taxon>
        <taxon>Actinomycetes</taxon>
        <taxon>Kitasatosporales</taxon>
        <taxon>Streptomycetaceae</taxon>
        <taxon>Streptomyces</taxon>
    </lineage>
</organism>
<dbReference type="AlphaFoldDB" id="A0A918M3Q6"/>
<accession>A0A918M3Q6</accession>